<dbReference type="EMBL" id="FZOO01000003">
    <property type="protein sequence ID" value="SNS38828.1"/>
    <property type="molecule type" value="Genomic_DNA"/>
</dbReference>
<dbReference type="AlphaFoldDB" id="A0A239E3G3"/>
<dbReference type="InterPro" id="IPR019066">
    <property type="entry name" value="Restrct_endonuc_II_SacI"/>
</dbReference>
<name>A0A239E3G3_9ACTN</name>
<keyword evidence="3" id="KW-1185">Reference proteome</keyword>
<dbReference type="GO" id="GO:0004519">
    <property type="term" value="F:endonuclease activity"/>
    <property type="evidence" value="ECO:0007669"/>
    <property type="project" value="UniProtKB-KW"/>
</dbReference>
<keyword evidence="2" id="KW-0378">Hydrolase</keyword>
<accession>A0A239E3G3</accession>
<keyword evidence="2" id="KW-0540">Nuclease</keyword>
<reference evidence="3" key="1">
    <citation type="submission" date="2017-06" db="EMBL/GenBank/DDBJ databases">
        <authorList>
            <person name="Varghese N."/>
            <person name="Submissions S."/>
        </authorList>
    </citation>
    <scope>NUCLEOTIDE SEQUENCE [LARGE SCALE GENOMIC DNA]</scope>
    <source>
        <strain evidence="3">DSM 46839</strain>
    </source>
</reference>
<feature type="compositionally biased region" description="Polar residues" evidence="1">
    <location>
        <begin position="325"/>
        <end position="340"/>
    </location>
</feature>
<organism evidence="2 3">
    <name type="scientific">Geodermatophilus pulveris</name>
    <dbReference type="NCBI Taxonomy" id="1564159"/>
    <lineage>
        <taxon>Bacteria</taxon>
        <taxon>Bacillati</taxon>
        <taxon>Actinomycetota</taxon>
        <taxon>Actinomycetes</taxon>
        <taxon>Geodermatophilales</taxon>
        <taxon>Geodermatophilaceae</taxon>
        <taxon>Geodermatophilus</taxon>
    </lineage>
</organism>
<protein>
    <submittedName>
        <fullName evidence="2">SacI restriction endonuclease</fullName>
    </submittedName>
</protein>
<evidence type="ECO:0000256" key="1">
    <source>
        <dbReference type="SAM" id="MobiDB-lite"/>
    </source>
</evidence>
<gene>
    <name evidence="2" type="ORF">SAMN06893096_103493</name>
</gene>
<dbReference type="Proteomes" id="UP000198373">
    <property type="component" value="Unassembled WGS sequence"/>
</dbReference>
<feature type="region of interest" description="Disordered" evidence="1">
    <location>
        <begin position="316"/>
        <end position="340"/>
    </location>
</feature>
<proteinExistence type="predicted"/>
<keyword evidence="2" id="KW-0255">Endonuclease</keyword>
<sequence length="340" mass="37170">MLAAKMESAPYKTYTPALGTALLARATDRRVDPLSIKEAYSERAYSLRTLCHNVLVPAAREYGFSIRNTGREPMNNQPFFRYDHMSTIDRVRNPATLDALKGSLVLLETFGENQALKALASFIRFRLSATPSANLTMSFSGQLELRAMLHAVAGFMADKTERPWKTQALAAACIDLVHDDVRSRRLNDPSRDVPGDVEVYLDEKVVLAVEARAKAVTESDVKTFVQACATSGIERAFVVVDAPQHSMLDMAALRNWAALSHSVSLNIFESISDLLVDALAWGAQPIHQALTEFASAGLQRLVEVESSDKTVASWQEAAEAAAEAGTNSPGPLENEQQGLF</sequence>
<evidence type="ECO:0000313" key="3">
    <source>
        <dbReference type="Proteomes" id="UP000198373"/>
    </source>
</evidence>
<dbReference type="Pfam" id="PF09566">
    <property type="entry name" value="RE_SacI"/>
    <property type="match status" value="1"/>
</dbReference>
<evidence type="ECO:0000313" key="2">
    <source>
        <dbReference type="EMBL" id="SNS38828.1"/>
    </source>
</evidence>